<evidence type="ECO:0000313" key="3">
    <source>
        <dbReference type="Proteomes" id="UP000011991"/>
    </source>
</evidence>
<dbReference type="EMBL" id="ANOG01000344">
    <property type="protein sequence ID" value="EMI20624.1"/>
    <property type="molecule type" value="Genomic_DNA"/>
</dbReference>
<dbReference type="SUPFAM" id="SSF50129">
    <property type="entry name" value="GroES-like"/>
    <property type="match status" value="1"/>
</dbReference>
<dbReference type="InterPro" id="IPR020843">
    <property type="entry name" value="ER"/>
</dbReference>
<evidence type="ECO:0000259" key="1">
    <source>
        <dbReference type="SMART" id="SM00829"/>
    </source>
</evidence>
<sequence>MRCFWVEKNEAGEVNASLTDQPTSIFDDVETTSPRIRVQVQYSSLNYKDALAATGHPGIVRKFPHIPGIDAVGEVIQSEDDAFQTGDAVIVTGHQLGVTRLGAWAEQIDVPGSWAVPLPDSLTAVQAMALGTAGFTAAQCVGALIDHGVAPESGTVVVTGATGGVASLAISLLVKLGYTVAAVTGKESEHANLKKRGVDTVLSRSEFVDESKRPLLSAAYAGAVDTVGGKMLETLLRTTSYRGCIAACGLTGGNELHTTVYPFLLRGITLSGIDSAMCPMPERNKIWQQLAGPWKPDDLDALTHVHSMDELSSLVETILAGKMVGRAVVQIK</sequence>
<organism evidence="2 3">
    <name type="scientific">Rhodopirellula maiorica SM1</name>
    <dbReference type="NCBI Taxonomy" id="1265738"/>
    <lineage>
        <taxon>Bacteria</taxon>
        <taxon>Pseudomonadati</taxon>
        <taxon>Planctomycetota</taxon>
        <taxon>Planctomycetia</taxon>
        <taxon>Pirellulales</taxon>
        <taxon>Pirellulaceae</taxon>
        <taxon>Novipirellula</taxon>
    </lineage>
</organism>
<protein>
    <submittedName>
        <fullName evidence="2">Zinc-binding alcohol dehydrogenase</fullName>
    </submittedName>
</protein>
<dbReference type="OrthoDB" id="9782155at2"/>
<dbReference type="SMART" id="SM00829">
    <property type="entry name" value="PKS_ER"/>
    <property type="match status" value="1"/>
</dbReference>
<dbReference type="InterPro" id="IPR051397">
    <property type="entry name" value="Zn-ADH-like_protein"/>
</dbReference>
<dbReference type="AlphaFoldDB" id="M5S361"/>
<dbReference type="GO" id="GO:0043957">
    <property type="term" value="F:acryloyl-CoA reductase (NADPH) activity"/>
    <property type="evidence" value="ECO:0007669"/>
    <property type="project" value="TreeGrafter"/>
</dbReference>
<dbReference type="PANTHER" id="PTHR43677:SF1">
    <property type="entry name" value="ACRYLYL-COA REDUCTASE ACUI-RELATED"/>
    <property type="match status" value="1"/>
</dbReference>
<dbReference type="PANTHER" id="PTHR43677">
    <property type="entry name" value="SHORT-CHAIN DEHYDROGENASE/REDUCTASE"/>
    <property type="match status" value="1"/>
</dbReference>
<dbReference type="Gene3D" id="3.40.50.720">
    <property type="entry name" value="NAD(P)-binding Rossmann-like Domain"/>
    <property type="match status" value="1"/>
</dbReference>
<reference evidence="2 3" key="1">
    <citation type="journal article" date="2013" name="Mar. Genomics">
        <title>Expression of sulfatases in Rhodopirellula baltica and the diversity of sulfatases in the genus Rhodopirellula.</title>
        <authorList>
            <person name="Wegner C.E."/>
            <person name="Richter-Heitmann T."/>
            <person name="Klindworth A."/>
            <person name="Klockow C."/>
            <person name="Richter M."/>
            <person name="Achstetter T."/>
            <person name="Glockner F.O."/>
            <person name="Harder J."/>
        </authorList>
    </citation>
    <scope>NUCLEOTIDE SEQUENCE [LARGE SCALE GENOMIC DNA]</scope>
    <source>
        <strain evidence="2 3">SM1</strain>
    </source>
</reference>
<dbReference type="RefSeq" id="WP_008695521.1">
    <property type="nucleotide sequence ID" value="NZ_ANOG01000344.1"/>
</dbReference>
<evidence type="ECO:0000313" key="2">
    <source>
        <dbReference type="EMBL" id="EMI20624.1"/>
    </source>
</evidence>
<dbReference type="InterPro" id="IPR011032">
    <property type="entry name" value="GroES-like_sf"/>
</dbReference>
<name>M5S361_9BACT</name>
<dbReference type="InterPro" id="IPR013149">
    <property type="entry name" value="ADH-like_C"/>
</dbReference>
<feature type="domain" description="Enoyl reductase (ER)" evidence="1">
    <location>
        <begin position="17"/>
        <end position="329"/>
    </location>
</feature>
<dbReference type="SUPFAM" id="SSF51735">
    <property type="entry name" value="NAD(P)-binding Rossmann-fold domains"/>
    <property type="match status" value="1"/>
</dbReference>
<keyword evidence="3" id="KW-1185">Reference proteome</keyword>
<gene>
    <name evidence="2" type="ORF">RMSM_02456</name>
</gene>
<accession>M5S361</accession>
<dbReference type="Pfam" id="PF08240">
    <property type="entry name" value="ADH_N"/>
    <property type="match status" value="1"/>
</dbReference>
<dbReference type="InterPro" id="IPR014188">
    <property type="entry name" value="Acrylyl-CoA_reductase_AcuI"/>
</dbReference>
<dbReference type="InterPro" id="IPR013154">
    <property type="entry name" value="ADH-like_N"/>
</dbReference>
<dbReference type="PATRIC" id="fig|1265738.3.peg.2467"/>
<dbReference type="NCBIfam" id="TIGR02823">
    <property type="entry name" value="oxido_YhdH"/>
    <property type="match status" value="1"/>
</dbReference>
<comment type="caution">
    <text evidence="2">The sequence shown here is derived from an EMBL/GenBank/DDBJ whole genome shotgun (WGS) entry which is preliminary data.</text>
</comment>
<dbReference type="Pfam" id="PF00107">
    <property type="entry name" value="ADH_zinc_N"/>
    <property type="match status" value="1"/>
</dbReference>
<dbReference type="InterPro" id="IPR036291">
    <property type="entry name" value="NAD(P)-bd_dom_sf"/>
</dbReference>
<proteinExistence type="predicted"/>
<dbReference type="CDD" id="cd05280">
    <property type="entry name" value="MDR_yhdh_yhfp"/>
    <property type="match status" value="1"/>
</dbReference>
<dbReference type="Proteomes" id="UP000011991">
    <property type="component" value="Unassembled WGS sequence"/>
</dbReference>
<dbReference type="Gene3D" id="3.90.180.10">
    <property type="entry name" value="Medium-chain alcohol dehydrogenases, catalytic domain"/>
    <property type="match status" value="1"/>
</dbReference>